<dbReference type="RefSeq" id="WP_312031566.1">
    <property type="nucleotide sequence ID" value="NZ_CP051151.1"/>
</dbReference>
<dbReference type="AlphaFoldDB" id="A0A7L6N645"/>
<organism evidence="2 3">
    <name type="scientific">Hujiaoplasma nucleasis</name>
    <dbReference type="NCBI Taxonomy" id="2725268"/>
    <lineage>
        <taxon>Bacteria</taxon>
        <taxon>Bacillati</taxon>
        <taxon>Mycoplasmatota</taxon>
        <taxon>Mollicutes</taxon>
        <taxon>Candidatus Izemoplasmatales</taxon>
        <taxon>Hujiaoplasmataceae</taxon>
        <taxon>Hujiaoplasma</taxon>
    </lineage>
</organism>
<sequence>MAIETKKDLRNLLIYQVYVRNYSEEGSFSSLRNDLQRIKDLGVDIVYLLPIHPIGKANRKGQLGSPYSISDYYGINPELGSLDDFKLLIKAIHDLDMKIMMDIVFNHTSHDSVLLKEHPEFFYKKDGKFANKVGDWWDITDLDFHNKELHQTLINVIEYWTDLGIDAYRFDVASLLPLDFLISMKEAVLNKNPYTIFLSESVHGGFCKYLRNLGFDCLSESEIFQVFDMAYDYDIHPYFEGYLRGDLPFKRYLEELNKQEEIYPENYIKMRNLENHDFGRFAKMVDNNILKIQQWLALTFFSNGSTMIYNGQEFCDDHLPDLFNKDLINWKGHNLSKFISDLNRITKNEVRSHGAYDIELQDKDVYIGHYKLNNQKFVGIFNVGLEYGRINVPLDDGKYINEITKKEIIIKNNQITLIEEPIIILTN</sequence>
<dbReference type="SUPFAM" id="SSF51445">
    <property type="entry name" value="(Trans)glycosidases"/>
    <property type="match status" value="1"/>
</dbReference>
<reference evidence="2 3" key="1">
    <citation type="submission" date="2020-04" db="EMBL/GenBank/DDBJ databases">
        <authorList>
            <person name="Zheng R.K."/>
            <person name="Sun C.M."/>
        </authorList>
    </citation>
    <scope>NUCLEOTIDE SEQUENCE [LARGE SCALE GENOMIC DNA]</scope>
    <source>
        <strain evidence="3">zrk29</strain>
    </source>
</reference>
<name>A0A7L6N645_9MOLU</name>
<dbReference type="Proteomes" id="UP000512167">
    <property type="component" value="Chromosome"/>
</dbReference>
<dbReference type="InterPro" id="IPR041331">
    <property type="entry name" value="Bac_A_amyl_C"/>
</dbReference>
<dbReference type="Gene3D" id="3.20.20.80">
    <property type="entry name" value="Glycosidases"/>
    <property type="match status" value="1"/>
</dbReference>
<dbReference type="SMART" id="SM00642">
    <property type="entry name" value="Aamy"/>
    <property type="match status" value="1"/>
</dbReference>
<dbReference type="PANTHER" id="PTHR10357">
    <property type="entry name" value="ALPHA-AMYLASE FAMILY MEMBER"/>
    <property type="match status" value="1"/>
</dbReference>
<evidence type="ECO:0000313" key="3">
    <source>
        <dbReference type="Proteomes" id="UP000512167"/>
    </source>
</evidence>
<dbReference type="InterPro" id="IPR017853">
    <property type="entry name" value="GH"/>
</dbReference>
<dbReference type="InterPro" id="IPR006047">
    <property type="entry name" value="GH13_cat_dom"/>
</dbReference>
<protein>
    <submittedName>
        <fullName evidence="2">Alpha-amylase</fullName>
    </submittedName>
</protein>
<gene>
    <name evidence="2" type="ORF">HF295_07590</name>
</gene>
<dbReference type="Pfam" id="PF00128">
    <property type="entry name" value="Alpha-amylase"/>
    <property type="match status" value="1"/>
</dbReference>
<dbReference type="CDD" id="cd11313">
    <property type="entry name" value="AmyAc_arch_bac_AmyA"/>
    <property type="match status" value="1"/>
</dbReference>
<dbReference type="Pfam" id="PF18612">
    <property type="entry name" value="Bac_A_amyl_C"/>
    <property type="match status" value="1"/>
</dbReference>
<keyword evidence="3" id="KW-1185">Reference proteome</keyword>
<proteinExistence type="predicted"/>
<dbReference type="GO" id="GO:0005975">
    <property type="term" value="P:carbohydrate metabolic process"/>
    <property type="evidence" value="ECO:0007669"/>
    <property type="project" value="InterPro"/>
</dbReference>
<dbReference type="EMBL" id="CP051151">
    <property type="protein sequence ID" value="QLY40718.1"/>
    <property type="molecule type" value="Genomic_DNA"/>
</dbReference>
<feature type="domain" description="Glycosyl hydrolase family 13 catalytic" evidence="1">
    <location>
        <begin position="16"/>
        <end position="346"/>
    </location>
</feature>
<accession>A0A7L6N645</accession>
<evidence type="ECO:0000313" key="2">
    <source>
        <dbReference type="EMBL" id="QLY40718.1"/>
    </source>
</evidence>
<evidence type="ECO:0000259" key="1">
    <source>
        <dbReference type="SMART" id="SM00642"/>
    </source>
</evidence>
<dbReference type="KEGG" id="tbk:HF295_07590"/>